<evidence type="ECO:0000313" key="1">
    <source>
        <dbReference type="EMBL" id="MVP01235.1"/>
    </source>
</evidence>
<dbReference type="SUPFAM" id="SSF56784">
    <property type="entry name" value="HAD-like"/>
    <property type="match status" value="1"/>
</dbReference>
<dbReference type="InterPro" id="IPR041492">
    <property type="entry name" value="HAD_2"/>
</dbReference>
<dbReference type="InterPro" id="IPR023214">
    <property type="entry name" value="HAD_sf"/>
</dbReference>
<reference evidence="1 2" key="1">
    <citation type="journal article" date="2019" name="Microorganisms">
        <title>Paenibacillus lutrae sp. nov., A Chitinolytic Species Isolated from A River Otter in Castril Natural Park, Granada, Spain.</title>
        <authorList>
            <person name="Rodriguez M."/>
            <person name="Reina J.C."/>
            <person name="Bejar V."/>
            <person name="Llamas I."/>
        </authorList>
    </citation>
    <scope>NUCLEOTIDE SEQUENCE [LARGE SCALE GENOMIC DNA]</scope>
    <source>
        <strain evidence="1 2">N10</strain>
    </source>
</reference>
<evidence type="ECO:0000313" key="2">
    <source>
        <dbReference type="Proteomes" id="UP000490800"/>
    </source>
</evidence>
<dbReference type="NCBIfam" id="NF009804">
    <property type="entry name" value="PRK13288.1"/>
    <property type="match status" value="1"/>
</dbReference>
<keyword evidence="2" id="KW-1185">Reference proteome</keyword>
<dbReference type="SFLD" id="SFLDG01135">
    <property type="entry name" value="C1.5.6:_HAD__Beta-PGM__Phospha"/>
    <property type="match status" value="1"/>
</dbReference>
<dbReference type="GO" id="GO:0008967">
    <property type="term" value="F:phosphoglycolate phosphatase activity"/>
    <property type="evidence" value="ECO:0007669"/>
    <property type="project" value="TreeGrafter"/>
</dbReference>
<dbReference type="Pfam" id="PF13419">
    <property type="entry name" value="HAD_2"/>
    <property type="match status" value="1"/>
</dbReference>
<dbReference type="NCBIfam" id="TIGR01509">
    <property type="entry name" value="HAD-SF-IA-v3"/>
    <property type="match status" value="1"/>
</dbReference>
<dbReference type="InterPro" id="IPR050155">
    <property type="entry name" value="HAD-like_hydrolase_sf"/>
</dbReference>
<comment type="caution">
    <text evidence="1">The sequence shown here is derived from an EMBL/GenBank/DDBJ whole genome shotgun (WGS) entry which is preliminary data.</text>
</comment>
<accession>A0A7X3FK76</accession>
<dbReference type="SFLD" id="SFLDG01129">
    <property type="entry name" value="C1.5:_HAD__Beta-PGM__Phosphata"/>
    <property type="match status" value="1"/>
</dbReference>
<dbReference type="GO" id="GO:0006281">
    <property type="term" value="P:DNA repair"/>
    <property type="evidence" value="ECO:0007669"/>
    <property type="project" value="TreeGrafter"/>
</dbReference>
<dbReference type="Gene3D" id="1.10.150.240">
    <property type="entry name" value="Putative phosphatase, domain 2"/>
    <property type="match status" value="1"/>
</dbReference>
<dbReference type="SFLD" id="SFLDS00003">
    <property type="entry name" value="Haloacid_Dehalogenase"/>
    <property type="match status" value="1"/>
</dbReference>
<dbReference type="PANTHER" id="PTHR43434:SF26">
    <property type="entry name" value="PYROPHOSPHATASE PPAX"/>
    <property type="match status" value="1"/>
</dbReference>
<dbReference type="AlphaFoldDB" id="A0A7X3FK76"/>
<dbReference type="NCBIfam" id="TIGR01549">
    <property type="entry name" value="HAD-SF-IA-v1"/>
    <property type="match status" value="1"/>
</dbReference>
<dbReference type="InterPro" id="IPR006439">
    <property type="entry name" value="HAD-SF_hydro_IA"/>
</dbReference>
<protein>
    <submittedName>
        <fullName evidence="1">Pyrophosphatase PpaX</fullName>
        <ecNumber evidence="1">3.6.1.1</ecNumber>
    </submittedName>
</protein>
<dbReference type="GO" id="GO:0004427">
    <property type="term" value="F:inorganic diphosphate phosphatase activity"/>
    <property type="evidence" value="ECO:0007669"/>
    <property type="project" value="UniProtKB-EC"/>
</dbReference>
<dbReference type="EMBL" id="RHLK01000011">
    <property type="protein sequence ID" value="MVP01235.1"/>
    <property type="molecule type" value="Genomic_DNA"/>
</dbReference>
<dbReference type="Proteomes" id="UP000490800">
    <property type="component" value="Unassembled WGS sequence"/>
</dbReference>
<dbReference type="FunFam" id="3.40.50.1000:FF:000022">
    <property type="entry name" value="Phosphoglycolate phosphatase"/>
    <property type="match status" value="1"/>
</dbReference>
<dbReference type="RefSeq" id="WP_157337468.1">
    <property type="nucleotide sequence ID" value="NZ_RHLK01000011.1"/>
</dbReference>
<name>A0A7X3FK76_9BACL</name>
<sequence length="217" mass="24452">MKHTVLFDLDGTILDTNELIIRSFLHALEGRAPGPFSREHIIPHMGRPLVEQLQFFSGLDEVNDLLLMYRTYNLEHHDELVRPFPHVKEVLARLHAYGVRIGVVTSKIRKTTMLGLELCELLPYIHSIVTVEDVEQPKPDPEGILKALQELESEPGQAIMVGDSHYDIEAAQAAGVDAAAVSWSLKGEEYLKQYSPEHIIGDMRDLYTLFGIPEESS</sequence>
<proteinExistence type="predicted"/>
<gene>
    <name evidence="1" type="primary">ppaX</name>
    <name evidence="1" type="ORF">EDM21_17190</name>
</gene>
<dbReference type="EC" id="3.6.1.1" evidence="1"/>
<keyword evidence="1" id="KW-0378">Hydrolase</keyword>
<organism evidence="1 2">
    <name type="scientific">Paenibacillus lutrae</name>
    <dbReference type="NCBI Taxonomy" id="2078573"/>
    <lineage>
        <taxon>Bacteria</taxon>
        <taxon>Bacillati</taxon>
        <taxon>Bacillota</taxon>
        <taxon>Bacilli</taxon>
        <taxon>Bacillales</taxon>
        <taxon>Paenibacillaceae</taxon>
        <taxon>Paenibacillus</taxon>
    </lineage>
</organism>
<dbReference type="InterPro" id="IPR036412">
    <property type="entry name" value="HAD-like_sf"/>
</dbReference>
<dbReference type="InterPro" id="IPR023198">
    <property type="entry name" value="PGP-like_dom2"/>
</dbReference>
<dbReference type="OrthoDB" id="9807630at2"/>
<dbReference type="Gene3D" id="3.40.50.1000">
    <property type="entry name" value="HAD superfamily/HAD-like"/>
    <property type="match status" value="1"/>
</dbReference>
<dbReference type="PANTHER" id="PTHR43434">
    <property type="entry name" value="PHOSPHOGLYCOLATE PHOSPHATASE"/>
    <property type="match status" value="1"/>
</dbReference>
<dbReference type="GO" id="GO:0005829">
    <property type="term" value="C:cytosol"/>
    <property type="evidence" value="ECO:0007669"/>
    <property type="project" value="TreeGrafter"/>
</dbReference>